<dbReference type="Gene3D" id="3.30.300.30">
    <property type="match status" value="1"/>
</dbReference>
<dbReference type="InterPro" id="IPR025110">
    <property type="entry name" value="AMP-bd_C"/>
</dbReference>
<dbReference type="Pfam" id="PF13193">
    <property type="entry name" value="AMP-binding_C"/>
    <property type="match status" value="1"/>
</dbReference>
<keyword evidence="6" id="KW-1185">Reference proteome</keyword>
<feature type="domain" description="AMP-binding enzyme C-terminal" evidence="4">
    <location>
        <begin position="262"/>
        <end position="331"/>
    </location>
</feature>
<dbReference type="PANTHER" id="PTHR43201:SF5">
    <property type="entry name" value="MEDIUM-CHAIN ACYL-COA LIGASE ACSF2, MITOCHONDRIAL"/>
    <property type="match status" value="1"/>
</dbReference>
<dbReference type="RefSeq" id="WP_341771692.1">
    <property type="nucleotide sequence ID" value="NZ_SOCP01000015.1"/>
</dbReference>
<reference evidence="5 6" key="1">
    <citation type="submission" date="2019-03" db="EMBL/GenBank/DDBJ databases">
        <title>Genomic Encyclopedia of Archaeal and Bacterial Type Strains, Phase II (KMG-II): from individual species to whole genera.</title>
        <authorList>
            <person name="Goeker M."/>
        </authorList>
    </citation>
    <scope>NUCLEOTIDE SEQUENCE [LARGE SCALE GENOMIC DNA]</scope>
    <source>
        <strain evidence="5 6">DSM 45499</strain>
    </source>
</reference>
<proteinExistence type="inferred from homology"/>
<evidence type="ECO:0000256" key="1">
    <source>
        <dbReference type="ARBA" id="ARBA00006432"/>
    </source>
</evidence>
<dbReference type="SUPFAM" id="SSF56801">
    <property type="entry name" value="Acetyl-CoA synthetase-like"/>
    <property type="match status" value="1"/>
</dbReference>
<dbReference type="InterPro" id="IPR045851">
    <property type="entry name" value="AMP-bd_C_sf"/>
</dbReference>
<name>A0A4R7V2X0_9PSEU</name>
<dbReference type="Gene3D" id="3.40.50.12780">
    <property type="entry name" value="N-terminal domain of ligase-like"/>
    <property type="match status" value="1"/>
</dbReference>
<comment type="similarity">
    <text evidence="1">Belongs to the ATP-dependent AMP-binding enzyme family.</text>
</comment>
<organism evidence="5 6">
    <name type="scientific">Actinophytocola oryzae</name>
    <dbReference type="NCBI Taxonomy" id="502181"/>
    <lineage>
        <taxon>Bacteria</taxon>
        <taxon>Bacillati</taxon>
        <taxon>Actinomycetota</taxon>
        <taxon>Actinomycetes</taxon>
        <taxon>Pseudonocardiales</taxon>
        <taxon>Pseudonocardiaceae</taxon>
    </lineage>
</organism>
<comment type="caution">
    <text evidence="5">The sequence shown here is derived from an EMBL/GenBank/DDBJ whole genome shotgun (WGS) entry which is preliminary data.</text>
</comment>
<gene>
    <name evidence="5" type="ORF">CLV71_115191</name>
</gene>
<dbReference type="EMBL" id="SOCP01000015">
    <property type="protein sequence ID" value="TDV43728.1"/>
    <property type="molecule type" value="Genomic_DNA"/>
</dbReference>
<keyword evidence="2 5" id="KW-0436">Ligase</keyword>
<dbReference type="AlphaFoldDB" id="A0A4R7V2X0"/>
<dbReference type="InterPro" id="IPR042099">
    <property type="entry name" value="ANL_N_sf"/>
</dbReference>
<dbReference type="PROSITE" id="PS00455">
    <property type="entry name" value="AMP_BINDING"/>
    <property type="match status" value="1"/>
</dbReference>
<accession>A0A4R7V2X0</accession>
<dbReference type="GO" id="GO:0006631">
    <property type="term" value="P:fatty acid metabolic process"/>
    <property type="evidence" value="ECO:0007669"/>
    <property type="project" value="TreeGrafter"/>
</dbReference>
<sequence>MESLRPILGLTLRPVEPDTPVNVQYTSGTTGLPKGCVLPHTYWTRLAGSLITEFPRLTHKDILLTAQPCHYVDPQWNIVAGLLSGAEVVVLDGFHPTTFWNAVREHNVTYFYCLGAMPGLLLKQPRDARDRDHVVRLVQCSGIPPALHAELEHRWGVPWHEAFGMTETGADLRVTDADHDELVGTGCVGGPLPDREVRVVDGELRLRGPGMMSGYHAVDNPFDDGWFRTGDLARLDQAGRVYLVGRLKDMIRRSGENVAAREVEDVLLTHPDVRLVAVTSVPDDLRGEEVKAHVVGIRDPDALAAYCLERLAPFKVPRYWEFRDDLPRTPSERVAKHQLNEQTAATYDRVNGRWSA</sequence>
<evidence type="ECO:0000313" key="6">
    <source>
        <dbReference type="Proteomes" id="UP000294927"/>
    </source>
</evidence>
<evidence type="ECO:0000256" key="2">
    <source>
        <dbReference type="ARBA" id="ARBA00022598"/>
    </source>
</evidence>
<dbReference type="PANTHER" id="PTHR43201">
    <property type="entry name" value="ACYL-COA SYNTHETASE"/>
    <property type="match status" value="1"/>
</dbReference>
<evidence type="ECO:0000259" key="3">
    <source>
        <dbReference type="Pfam" id="PF00501"/>
    </source>
</evidence>
<dbReference type="Pfam" id="PF00501">
    <property type="entry name" value="AMP-binding"/>
    <property type="match status" value="1"/>
</dbReference>
<evidence type="ECO:0000313" key="5">
    <source>
        <dbReference type="EMBL" id="TDV43728.1"/>
    </source>
</evidence>
<dbReference type="Proteomes" id="UP000294927">
    <property type="component" value="Unassembled WGS sequence"/>
</dbReference>
<dbReference type="GO" id="GO:0031956">
    <property type="term" value="F:medium-chain fatty acid-CoA ligase activity"/>
    <property type="evidence" value="ECO:0007669"/>
    <property type="project" value="TreeGrafter"/>
</dbReference>
<protein>
    <submittedName>
        <fullName evidence="5">Crotonobetaine/carnitine-CoA ligase</fullName>
    </submittedName>
</protein>
<dbReference type="InterPro" id="IPR000873">
    <property type="entry name" value="AMP-dep_synth/lig_dom"/>
</dbReference>
<dbReference type="InterPro" id="IPR020845">
    <property type="entry name" value="AMP-binding_CS"/>
</dbReference>
<evidence type="ECO:0000259" key="4">
    <source>
        <dbReference type="Pfam" id="PF13193"/>
    </source>
</evidence>
<feature type="domain" description="AMP-dependent synthetase/ligase" evidence="3">
    <location>
        <begin position="13"/>
        <end position="216"/>
    </location>
</feature>